<evidence type="ECO:0000313" key="3">
    <source>
        <dbReference type="Proteomes" id="UP000236316"/>
    </source>
</evidence>
<accession>A0A2I2L372</accession>
<keyword evidence="2" id="KW-0418">Kinase</keyword>
<dbReference type="GO" id="GO:0004672">
    <property type="term" value="F:protein kinase activity"/>
    <property type="evidence" value="ECO:0007669"/>
    <property type="project" value="InterPro"/>
</dbReference>
<dbReference type="EMBL" id="LT906555">
    <property type="protein sequence ID" value="SNW61988.1"/>
    <property type="molecule type" value="Genomic_DNA"/>
</dbReference>
<dbReference type="RefSeq" id="YP_009448290.1">
    <property type="nucleotide sequence ID" value="NC_036594.1"/>
</dbReference>
<dbReference type="InterPro" id="IPR011009">
    <property type="entry name" value="Kinase-like_dom_sf"/>
</dbReference>
<dbReference type="PROSITE" id="PS50011">
    <property type="entry name" value="PROTEIN_KINASE_DOM"/>
    <property type="match status" value="1"/>
</dbReference>
<dbReference type="InterPro" id="IPR001245">
    <property type="entry name" value="Ser-Thr/Tyr_kinase_cat_dom"/>
</dbReference>
<sequence length="321" mass="38199">MKRNIMEGGYGYVFHPPLSVKDKQLNDKFLNNGYVMKVSVTENELKFSRKIRRLDPDSKHFLTFIDNGELDKNQYIKRSGKHNSDIGYYMKYGGTTIEKYVNDSKCSAKDLWNMLKYCIQGLKILENKSIVHNDIHTNNIVVGCDGLPRFIDFGLCYSYKSRIRCYNNYFFAFYNATLQRPLAEYVFNGQWSKYRDDYDHAINYYYPNTNTMEYVKVMFEERDKDKLIFYEKYLYGNLEKIDVYCLAHVFFGLVEISKDTSKTGVKFKEDNDEIYLQHLKILLNNMYHVNINLQYNLDECLKYIKCYENIITNKTNKENTI</sequence>
<dbReference type="InterPro" id="IPR000719">
    <property type="entry name" value="Prot_kinase_dom"/>
</dbReference>
<dbReference type="Pfam" id="PF07714">
    <property type="entry name" value="PK_Tyr_Ser-Thr"/>
    <property type="match status" value="1"/>
</dbReference>
<evidence type="ECO:0000313" key="2">
    <source>
        <dbReference type="EMBL" id="SNW61988.1"/>
    </source>
</evidence>
<dbReference type="GO" id="GO:0005524">
    <property type="term" value="F:ATP binding"/>
    <property type="evidence" value="ECO:0007669"/>
    <property type="project" value="InterPro"/>
</dbReference>
<dbReference type="Proteomes" id="UP000236316">
    <property type="component" value="Segment"/>
</dbReference>
<dbReference type="SUPFAM" id="SSF56112">
    <property type="entry name" value="Protein kinase-like (PK-like)"/>
    <property type="match status" value="1"/>
</dbReference>
<proteinExistence type="predicted"/>
<feature type="domain" description="Protein kinase" evidence="1">
    <location>
        <begin position="1"/>
        <end position="321"/>
    </location>
</feature>
<dbReference type="GeneID" id="35382662"/>
<name>A0A2I2L372_9VIRU</name>
<evidence type="ECO:0000259" key="1">
    <source>
        <dbReference type="PROSITE" id="PS50011"/>
    </source>
</evidence>
<reference evidence="2" key="1">
    <citation type="submission" date="2017-08" db="EMBL/GenBank/DDBJ databases">
        <authorList>
            <consortium name="Urmite Genomes"/>
        </authorList>
    </citation>
    <scope>NUCLEOTIDE SEQUENCE [LARGE SCALE GENOMIC DNA]</scope>
    <source>
        <strain evidence="2">IHUMI-LCC2</strain>
    </source>
</reference>
<keyword evidence="2" id="KW-0808">Transferase</keyword>
<gene>
    <name evidence="2" type="ORF">ORPV_84</name>
</gene>
<keyword evidence="3" id="KW-1185">Reference proteome</keyword>
<protein>
    <submittedName>
        <fullName evidence="2">Protein kinase</fullName>
    </submittedName>
</protein>
<dbReference type="Gene3D" id="1.10.510.10">
    <property type="entry name" value="Transferase(Phosphotransferase) domain 1"/>
    <property type="match status" value="1"/>
</dbReference>
<dbReference type="KEGG" id="vg:35382662"/>
<organism evidence="2">
    <name type="scientific">Orpheovirus IHUMI-LCC2</name>
    <dbReference type="NCBI Taxonomy" id="2023057"/>
    <lineage>
        <taxon>Viruses</taxon>
        <taxon>Varidnaviria</taxon>
        <taxon>Bamfordvirae</taxon>
        <taxon>Nucleocytoviricota</taxon>
        <taxon>Megaviricetes</taxon>
        <taxon>Pimascovirales</taxon>
        <taxon>Ocovirineae</taxon>
        <taxon>Orpheoviridae</taxon>
        <taxon>Alphaorpheovirus</taxon>
        <taxon>Alphaorpheovirus massiliense</taxon>
    </lineage>
</organism>